<comment type="caution">
    <text evidence="2">The sequence shown here is derived from an EMBL/GenBank/DDBJ whole genome shotgun (WGS) entry which is preliminary data.</text>
</comment>
<accession>A0ABV4QE56</accession>
<dbReference type="SUPFAM" id="SSF56634">
    <property type="entry name" value="Heme-dependent catalase-like"/>
    <property type="match status" value="1"/>
</dbReference>
<gene>
    <name evidence="2" type="ORF">SM611_21135</name>
</gene>
<protein>
    <submittedName>
        <fullName evidence="2">DUF1990 family protein</fullName>
    </submittedName>
</protein>
<dbReference type="InterPro" id="IPR018960">
    <property type="entry name" value="DUF1990"/>
</dbReference>
<dbReference type="EMBL" id="JAXCEI010000009">
    <property type="protein sequence ID" value="MFA1541439.1"/>
    <property type="molecule type" value="Genomic_DNA"/>
</dbReference>
<reference evidence="2 3" key="1">
    <citation type="submission" date="2023-11" db="EMBL/GenBank/DDBJ databases">
        <title>Actinomadura monticuli sp. nov., isolated from volcanic ash.</title>
        <authorList>
            <person name="Lee S.D."/>
            <person name="Yang H."/>
            <person name="Kim I.S."/>
        </authorList>
    </citation>
    <scope>NUCLEOTIDE SEQUENCE [LARGE SCALE GENOMIC DNA]</scope>
    <source>
        <strain evidence="2 3">DLS-62</strain>
    </source>
</reference>
<evidence type="ECO:0000313" key="3">
    <source>
        <dbReference type="Proteomes" id="UP001569963"/>
    </source>
</evidence>
<keyword evidence="3" id="KW-1185">Reference proteome</keyword>
<proteinExistence type="predicted"/>
<sequence length="465" mass="51557">MRAEWRRRVRAVRWPVGMGLAGWRWLRRSRRVTRRRLRTEAAAEVERIPRRGGDRVQDAGQGVGPIYQRRYIVRISGSPLAPAELMARLGDDLNAASPVEVAVFDKTSGGSRPLAEQDEYVVHMPGPWNCPVRVVERTPVSFRFTTLRGHLEAGEIEFRVDEAANGDLVFTIESWARSGERLAAVLYQKVGIAKEMQLHMWTHFCTRVAELSGGSLVGDVEVLTERVDGPAGRPHPLTRALTAAFTRAFALAAHLRDRPLHPRGLVFDATLVLHGTSQYWGVPLLDDRTEVPAQVRLSRAVGLPPALPDILGLALRWRLPPDGDAELLLATTGRTPLGRHLLRPATRWSPAFYGSLLPYRAGDRRLLLGAAARTPAVPADLASLARLDEWSLDLLVAPEFGPWERFGELRLHGPARDGDTGRFNPARHPIRGLVPAGPLQQVRGPVYAAVQQVSDAERPRPRRAP</sequence>
<evidence type="ECO:0000313" key="2">
    <source>
        <dbReference type="EMBL" id="MFA1541439.1"/>
    </source>
</evidence>
<dbReference type="Proteomes" id="UP001569963">
    <property type="component" value="Unassembled WGS sequence"/>
</dbReference>
<dbReference type="Pfam" id="PF09348">
    <property type="entry name" value="DUF1990"/>
    <property type="match status" value="1"/>
</dbReference>
<evidence type="ECO:0000259" key="1">
    <source>
        <dbReference type="Pfam" id="PF09348"/>
    </source>
</evidence>
<dbReference type="InterPro" id="IPR020835">
    <property type="entry name" value="Catalase_sf"/>
</dbReference>
<feature type="domain" description="DUF1990" evidence="1">
    <location>
        <begin position="113"/>
        <end position="192"/>
    </location>
</feature>
<dbReference type="RefSeq" id="WP_371951597.1">
    <property type="nucleotide sequence ID" value="NZ_JAXCEI010000009.1"/>
</dbReference>
<name>A0ABV4QE56_9ACTN</name>
<organism evidence="2 3">
    <name type="scientific">Actinomadura monticuli</name>
    <dbReference type="NCBI Taxonomy" id="3097367"/>
    <lineage>
        <taxon>Bacteria</taxon>
        <taxon>Bacillati</taxon>
        <taxon>Actinomycetota</taxon>
        <taxon>Actinomycetes</taxon>
        <taxon>Streptosporangiales</taxon>
        <taxon>Thermomonosporaceae</taxon>
        <taxon>Actinomadura</taxon>
    </lineage>
</organism>